<keyword evidence="2" id="KW-1185">Reference proteome</keyword>
<gene>
    <name evidence="1" type="ORF">GCM10007894_24600</name>
</gene>
<accession>A0AA37WXD4</accession>
<protein>
    <submittedName>
        <fullName evidence="1">Uncharacterized protein</fullName>
    </submittedName>
</protein>
<reference evidence="1 2" key="1">
    <citation type="journal article" date="2014" name="Int. J. Syst. Evol. Microbiol.">
        <title>Complete genome sequence of Corynebacterium casei LMG S-19264T (=DSM 44701T), isolated from a smear-ripened cheese.</title>
        <authorList>
            <consortium name="US DOE Joint Genome Institute (JGI-PGF)"/>
            <person name="Walter F."/>
            <person name="Albersmeier A."/>
            <person name="Kalinowski J."/>
            <person name="Ruckert C."/>
        </authorList>
    </citation>
    <scope>NUCLEOTIDE SEQUENCE [LARGE SCALE GENOMIC DNA]</scope>
    <source>
        <strain evidence="1 2">NBRC 112785</strain>
    </source>
</reference>
<comment type="caution">
    <text evidence="1">The sequence shown here is derived from an EMBL/GenBank/DDBJ whole genome shotgun (WGS) entry which is preliminary data.</text>
</comment>
<evidence type="ECO:0000313" key="1">
    <source>
        <dbReference type="EMBL" id="GLS84483.1"/>
    </source>
</evidence>
<organism evidence="1 2">
    <name type="scientific">Paraferrimonas haliotis</name>
    <dbReference type="NCBI Taxonomy" id="2013866"/>
    <lineage>
        <taxon>Bacteria</taxon>
        <taxon>Pseudomonadati</taxon>
        <taxon>Pseudomonadota</taxon>
        <taxon>Gammaproteobacteria</taxon>
        <taxon>Alteromonadales</taxon>
        <taxon>Ferrimonadaceae</taxon>
        <taxon>Paraferrimonas</taxon>
    </lineage>
</organism>
<dbReference type="EMBL" id="BSPO01000003">
    <property type="protein sequence ID" value="GLS84483.1"/>
    <property type="molecule type" value="Genomic_DNA"/>
</dbReference>
<evidence type="ECO:0000313" key="2">
    <source>
        <dbReference type="Proteomes" id="UP001157439"/>
    </source>
</evidence>
<dbReference type="AlphaFoldDB" id="A0AA37WXD4"/>
<sequence>MSTPLSLEEAVASLEEFQHKSVNSDLSSARTKEQMAACIRELEYSEKRMLLLIQASNQVLEEMQRLALKKEQIQTYKSKIINTAKELNMSYHEVVQIMADMKPSTPSKK</sequence>
<name>A0AA37WXD4_9GAMM</name>
<dbReference type="Proteomes" id="UP001157439">
    <property type="component" value="Unassembled WGS sequence"/>
</dbReference>
<proteinExistence type="predicted"/>
<dbReference type="RefSeq" id="WP_095499288.1">
    <property type="nucleotide sequence ID" value="NZ_BSPO01000003.1"/>
</dbReference>